<dbReference type="GO" id="GO:0005198">
    <property type="term" value="F:structural molecule activity"/>
    <property type="evidence" value="ECO:0007669"/>
    <property type="project" value="InterPro"/>
</dbReference>
<dbReference type="InterPro" id="IPR049119">
    <property type="entry name" value="FlgK_D2-like"/>
</dbReference>
<evidence type="ECO:0000256" key="3">
    <source>
        <dbReference type="ARBA" id="ARBA00009677"/>
    </source>
</evidence>
<dbReference type="GO" id="GO:0009424">
    <property type="term" value="C:bacterial-type flagellum hook"/>
    <property type="evidence" value="ECO:0007669"/>
    <property type="project" value="InterPro"/>
</dbReference>
<dbReference type="PANTHER" id="PTHR30033:SF1">
    <property type="entry name" value="FLAGELLAR HOOK-ASSOCIATED PROTEIN 1"/>
    <property type="match status" value="1"/>
</dbReference>
<evidence type="ECO:0000256" key="5">
    <source>
        <dbReference type="ARBA" id="ARBA00022525"/>
    </source>
</evidence>
<comment type="subcellular location">
    <subcellularLocation>
        <location evidence="1">Bacterial flagellum</location>
    </subcellularLocation>
    <subcellularLocation>
        <location evidence="2">Secreted</location>
    </subcellularLocation>
</comment>
<dbReference type="InterPro" id="IPR010930">
    <property type="entry name" value="Flg_bb/hook_C_dom"/>
</dbReference>
<dbReference type="Proteomes" id="UP000448575">
    <property type="component" value="Unassembled WGS sequence"/>
</dbReference>
<evidence type="ECO:0000256" key="1">
    <source>
        <dbReference type="ARBA" id="ARBA00004365"/>
    </source>
</evidence>
<keyword evidence="5" id="KW-0964">Secreted</keyword>
<dbReference type="InterPro" id="IPR002371">
    <property type="entry name" value="FlgK"/>
</dbReference>
<keyword evidence="6" id="KW-0975">Bacterial flagellum</keyword>
<evidence type="ECO:0000259" key="9">
    <source>
        <dbReference type="Pfam" id="PF21159"/>
    </source>
</evidence>
<dbReference type="AlphaFoldDB" id="A0A6N9HEI4"/>
<dbReference type="GO" id="GO:0044780">
    <property type="term" value="P:bacterial-type flagellum assembly"/>
    <property type="evidence" value="ECO:0007669"/>
    <property type="project" value="InterPro"/>
</dbReference>
<dbReference type="EMBL" id="WWCJ01000004">
    <property type="protein sequence ID" value="MYN01866.1"/>
    <property type="molecule type" value="Genomic_DNA"/>
</dbReference>
<dbReference type="InterPro" id="IPR049474">
    <property type="entry name" value="FlgK_D3"/>
</dbReference>
<sequence length="652" mass="67642">MTALFGIAKSGLMAAQTGLTTTGHNIANAAVPGYSRQTVIQGTTPPLNVGVGFIGTGTEVAQVKRVYDDFVNKQLLGVQTQQASVDTYLKQISQIDNMLADSTVGLSPALQGFFKGIQDANSAPASSASRQAMLSSAETLASRFHTMNDRLSDLQSGTNAAITANVSELNAFARRVADLNNQIAGLSVDPSRIPNDLLDQRDQVISEMNKIIKVNVTQADNHMLNVSFGSGQPLVVGGNAQALAVGTSDTDPSRVVVGYQTQNKLAILPDAVLVGGQLGGLMQFRNEGLDKAQNQLGLIAAGLTDTFNDQHKLGLDQNGQPGGNFFKDIQAYVGYDRDNASSSTLDIAATVVDGGALTGADYDMNFDGTNLVLTRRSDGVATAISPFPQGGVPQVIDGVSFNITGVPVVGDHAEIRPTYYAASTMEVAIKDGTKIALAAPISTSTPSTNTGKVKMSPGEVDANYLLPGNALAAPVNLTYDLASNTLSGFPAVDVTVTDEAGVATVFPAGTPVTYTSGAKISFSGLSFTLSGTPGDLDKFDIKPGSGVGDNRNGVALAALQTKNTMLGGTASYQSTYAGLVNMIGNRTREADINSAAMETAVAQATEVQQSISGVNLDEEAANLIRYQQAYQASAKVMATAATLFDTLLSLGG</sequence>
<dbReference type="SUPFAM" id="SSF64518">
    <property type="entry name" value="Phase 1 flagellin"/>
    <property type="match status" value="2"/>
</dbReference>
<dbReference type="InterPro" id="IPR053927">
    <property type="entry name" value="FlgK_helical"/>
</dbReference>
<organism evidence="11 12">
    <name type="scientific">Pseudoduganella guangdongensis</name>
    <dbReference type="NCBI Taxonomy" id="2692179"/>
    <lineage>
        <taxon>Bacteria</taxon>
        <taxon>Pseudomonadati</taxon>
        <taxon>Pseudomonadota</taxon>
        <taxon>Betaproteobacteria</taxon>
        <taxon>Burkholderiales</taxon>
        <taxon>Oxalobacteraceae</taxon>
        <taxon>Telluria group</taxon>
        <taxon>Pseudoduganella</taxon>
    </lineage>
</organism>
<feature type="domain" description="Flagellar hook-associated protein 1 D2-like" evidence="8">
    <location>
        <begin position="341"/>
        <end position="417"/>
    </location>
</feature>
<comment type="similarity">
    <text evidence="3">Belongs to the flagella basal body rod proteins family.</text>
</comment>
<evidence type="ECO:0000256" key="6">
    <source>
        <dbReference type="ARBA" id="ARBA00023143"/>
    </source>
</evidence>
<keyword evidence="11" id="KW-0966">Cell projection</keyword>
<feature type="domain" description="Flagellar basal-body/hook protein C-terminal" evidence="7">
    <location>
        <begin position="611"/>
        <end position="650"/>
    </location>
</feature>
<evidence type="ECO:0000259" key="10">
    <source>
        <dbReference type="Pfam" id="PF22638"/>
    </source>
</evidence>
<dbReference type="NCBIfam" id="TIGR02492">
    <property type="entry name" value="flgK_ends"/>
    <property type="match status" value="1"/>
</dbReference>
<evidence type="ECO:0000313" key="12">
    <source>
        <dbReference type="Proteomes" id="UP000448575"/>
    </source>
</evidence>
<keyword evidence="12" id="KW-1185">Reference proteome</keyword>
<dbReference type="PANTHER" id="PTHR30033">
    <property type="entry name" value="FLAGELLAR HOOK-ASSOCIATED PROTEIN 1"/>
    <property type="match status" value="1"/>
</dbReference>
<dbReference type="Pfam" id="PF21158">
    <property type="entry name" value="flgK_1st_1"/>
    <property type="match status" value="1"/>
</dbReference>
<keyword evidence="11" id="KW-0282">Flagellum</keyword>
<evidence type="ECO:0000313" key="11">
    <source>
        <dbReference type="EMBL" id="MYN01866.1"/>
    </source>
</evidence>
<keyword evidence="11" id="KW-0969">Cilium</keyword>
<evidence type="ECO:0000256" key="2">
    <source>
        <dbReference type="ARBA" id="ARBA00004613"/>
    </source>
</evidence>
<accession>A0A6N9HEI4</accession>
<proteinExistence type="inferred from homology"/>
<evidence type="ECO:0000256" key="4">
    <source>
        <dbReference type="ARBA" id="ARBA00016244"/>
    </source>
</evidence>
<dbReference type="Pfam" id="PF21159">
    <property type="entry name" value="FlgK_2nd"/>
    <property type="match status" value="1"/>
</dbReference>
<protein>
    <recommendedName>
        <fullName evidence="4">Flagellar hook-associated protein 1</fullName>
    </recommendedName>
</protein>
<evidence type="ECO:0000259" key="7">
    <source>
        <dbReference type="Pfam" id="PF06429"/>
    </source>
</evidence>
<dbReference type="PRINTS" id="PR01005">
    <property type="entry name" value="FLGHOOKAP1"/>
</dbReference>
<dbReference type="Pfam" id="PF22638">
    <property type="entry name" value="FlgK_D1"/>
    <property type="match status" value="1"/>
</dbReference>
<feature type="domain" description="Flagellar hook-associated protein FlgK helical" evidence="10">
    <location>
        <begin position="92"/>
        <end position="326"/>
    </location>
</feature>
<dbReference type="Pfam" id="PF06429">
    <property type="entry name" value="Flg_bbr_C"/>
    <property type="match status" value="1"/>
</dbReference>
<feature type="domain" description="Flagellar hook-associated protein 1 D3" evidence="9">
    <location>
        <begin position="440"/>
        <end position="542"/>
    </location>
</feature>
<dbReference type="GO" id="GO:0005576">
    <property type="term" value="C:extracellular region"/>
    <property type="evidence" value="ECO:0007669"/>
    <property type="project" value="UniProtKB-SubCell"/>
</dbReference>
<comment type="caution">
    <text evidence="11">The sequence shown here is derived from an EMBL/GenBank/DDBJ whole genome shotgun (WGS) entry which is preliminary data.</text>
</comment>
<reference evidence="11 12" key="1">
    <citation type="submission" date="2019-12" db="EMBL/GenBank/DDBJ databases">
        <title>Novel species isolated from a subtropical stream in China.</title>
        <authorList>
            <person name="Lu H."/>
        </authorList>
    </citation>
    <scope>NUCLEOTIDE SEQUENCE [LARGE SCALE GENOMIC DNA]</scope>
    <source>
        <strain evidence="11 12">DS3</strain>
    </source>
</reference>
<evidence type="ECO:0000259" key="8">
    <source>
        <dbReference type="Pfam" id="PF21158"/>
    </source>
</evidence>
<name>A0A6N9HEI4_9BURK</name>
<dbReference type="RefSeq" id="WP_161024867.1">
    <property type="nucleotide sequence ID" value="NZ_WWCJ01000004.1"/>
</dbReference>
<gene>
    <name evidence="11" type="primary">flgK</name>
    <name evidence="11" type="ORF">GTP41_07105</name>
</gene>